<dbReference type="GO" id="GO:0001181">
    <property type="term" value="F:RNA polymerase I general transcription initiation factor activity"/>
    <property type="evidence" value="ECO:0007669"/>
    <property type="project" value="InterPro"/>
</dbReference>
<feature type="region of interest" description="Disordered" evidence="3">
    <location>
        <begin position="999"/>
        <end position="1031"/>
    </location>
</feature>
<sequence length="1786" mass="199221">MEPHSRLSQFNVRQPKAGPAFSNLRYMESQQKPTDPLENFKKRPDGPSRRSSSSSSSSLYVSRPIATNSRVKQGEQYRQRGYLVFVNNALQQKKNGNSDAFDELVDQFNPKKSTVDASLPLPQLRDWILALSHAVSRLERCHSALVEAIVNMPWTVMDTSFVKSYTSFIGMLISARPEYLSLVLGRIAHGFTYQSGLTALDSRLPSTSTSPLTRRVVYDRIHYLLQHVYSLIPTLPSTLHPLLVHSFPHKRQSQASQITYIRNILKVTEYCPELAEGVLGTIVDRAIQIDVEIQVELEELEERLAEEEQQGVFELDPFDTVVGQEGEESDDEDDDGDGDNLSDLSSDAGGEVDDEAHPVEDVPTNFKHVQDMVDKLDAILKNLFDHFNQVHAETPTLHLSTPGTPSSRSDSPLTPFEPIRPLSPTILEEGRLLRRQQFHMLLAIFDRTILRTFKSRYTQFLVFWYSSLDPEFSDLFQGMLVSKSLLEEDQPAVTRAAAASYIASFVSRAQFVDRESARRVVACLCNFLRSRLDIFDAVNTAGAVPPSMAHHSIFYAVVQAVFLIFCFRWRDLLEDQEDVDEFTAASAPAKKWMAELDVIQRVIQSDLNPLKVCSSNVVMQFARVAHATDFIYCYTIMESNRRSDYAPQPPTPGGNILQNAKRSAIHPSMLGHSMTAELNTFFPFDPYKLPRSGSYIQGVYREWSSVAIDDDEDEDDEDDEHGDDEEDDEVVDGPGVDGILMTGGKAADGEDEADGLGESFGGMSINVLLQDPKVHSEVLGDLEDYGWALQKIRRESSGRRWTEEELEELGNGIVSPTALVAPLLNAPSPTARSERHFSAFPLTSHLHTPVLRLVSLHPFLALTCSFLRVPEVHDGFQWKIFVSKSTTVREAVDLVIEQLGLMKTLPIPGGGALDYVLEEVWAQDDAEKSARLPFTSAMSSILESPHMPNPFVSSPSTASRSFRFCVPDEWYRRSKSRQVSSTSTEPSEDTIRRLADLEEADESEEAEGTAKQKDLAQAEAPASPSSSMTTDWRASISQNRFSSIFESWMHPTSPEANTSTITTKEKAVSEPKLVEQHTGGTIVGTPFESGEEQDPNGFDEQEFEHVLDELGLKGAKREQMYQLPLEKKQYLLRNQTISRSLTMSRAAGTRQTAVHTAVPSTYGPASAASFLPRLVPQLTGDSGFMKRLSIASWGSAGSPTPSPDQRGSVDFSHRRRDSAGSTKSQAESITAPTLQYQSTGGLWSSWWASSGGEKGGAKETEKTPKWYVDGIRYGRATDMKLVKHLISLRVHLSTASLVWIEEFVADENGMDAIGRLLSGLVSKGGKRRKLSDIEETVLLEIIKCLRVLLNTEPGFNEVLRAPTLITHIAYSLHGSSVRLRTLTSEVLAAICVLSLTEGHKAVLAAMSDYRVEFEEAFRFQELIASLRLPEATDDGTITNEFGYSNEEDGVWEARTASMALINALTNCPDALEERILLREEFGRRGLNEVIVTLRYIKPPDSLVTQLDVYTEEKFEDEEDMRERARNLVGDDHPQSSSEPVVEHLLRIARDEQSYYATVLQIMSALSSLLERDVDSQLKGDLLIIVDKFVEQIATLDDLYERILLIVGFTDSGRSEGSWTPCLNKFIASVQHVTGEILEVRAHLEGHESILSEDLESLRASVDSLSQERSDLRNQVAEQAAEIKTLRALSSGPASGGRGGSSLGTESKQSFHGVVQRLVQKEKEASQLQAELERLKAQNPSEGRDADERAKRERDRVKWNTLMEEIAKLKIQASRQMKHKHNNITEC</sequence>
<comment type="caution">
    <text evidence="5">The sequence shown here is derived from an EMBL/GenBank/DDBJ whole genome shotgun (WGS) entry which is preliminary data.</text>
</comment>
<dbReference type="SMART" id="SM01140">
    <property type="entry name" value="Drf_GBD"/>
    <property type="match status" value="1"/>
</dbReference>
<feature type="region of interest" description="Disordered" evidence="3">
    <location>
        <begin position="1686"/>
        <end position="1706"/>
    </location>
</feature>
<feature type="coiled-coil region" evidence="2">
    <location>
        <begin position="283"/>
        <end position="310"/>
    </location>
</feature>
<feature type="compositionally biased region" description="Polar residues" evidence="3">
    <location>
        <begin position="1195"/>
        <end position="1205"/>
    </location>
</feature>
<proteinExistence type="inferred from homology"/>
<dbReference type="InterPro" id="IPR011989">
    <property type="entry name" value="ARM-like"/>
</dbReference>
<gene>
    <name evidence="5" type="ORF">EVJ58_g7548</name>
</gene>
<dbReference type="SUPFAM" id="SSF48371">
    <property type="entry name" value="ARM repeat"/>
    <property type="match status" value="1"/>
</dbReference>
<dbReference type="InterPro" id="IPR007991">
    <property type="entry name" value="RNA_pol_I_trans_ini_fac_RRN3"/>
</dbReference>
<feature type="region of interest" description="Disordered" evidence="3">
    <location>
        <begin position="706"/>
        <end position="757"/>
    </location>
</feature>
<dbReference type="InterPro" id="IPR010473">
    <property type="entry name" value="GTPase-bd"/>
</dbReference>
<feature type="region of interest" description="Disordered" evidence="3">
    <location>
        <begin position="315"/>
        <end position="362"/>
    </location>
</feature>
<feature type="compositionally biased region" description="Acidic residues" evidence="3">
    <location>
        <begin position="708"/>
        <end position="731"/>
    </location>
</feature>
<dbReference type="InterPro" id="IPR010472">
    <property type="entry name" value="FH3_dom"/>
</dbReference>
<feature type="domain" description="GBD/FH3" evidence="4">
    <location>
        <begin position="1091"/>
        <end position="1600"/>
    </location>
</feature>
<dbReference type="Proteomes" id="UP000298390">
    <property type="component" value="Unassembled WGS sequence"/>
</dbReference>
<dbReference type="Gene3D" id="1.25.10.10">
    <property type="entry name" value="Leucine-rich Repeat Variant"/>
    <property type="match status" value="1"/>
</dbReference>
<comment type="similarity">
    <text evidence="1">Belongs to the RRN3 family.</text>
</comment>
<reference evidence="5 6" key="1">
    <citation type="submission" date="2019-01" db="EMBL/GenBank/DDBJ databases">
        <title>Genome sequencing of the rare red list fungi Fomitopsis rosea.</title>
        <authorList>
            <person name="Buettner E."/>
            <person name="Kellner H."/>
        </authorList>
    </citation>
    <scope>NUCLEOTIDE SEQUENCE [LARGE SCALE GENOMIC DNA]</scope>
    <source>
        <strain evidence="5 6">DSM 105464</strain>
    </source>
</reference>
<dbReference type="STRING" id="34475.A0A4Y9Y4R4"/>
<name>A0A4Y9Y4R4_9APHY</name>
<dbReference type="GO" id="GO:0030036">
    <property type="term" value="P:actin cytoskeleton organization"/>
    <property type="evidence" value="ECO:0007669"/>
    <property type="project" value="InterPro"/>
</dbReference>
<dbReference type="GO" id="GO:0031267">
    <property type="term" value="F:small GTPase binding"/>
    <property type="evidence" value="ECO:0007669"/>
    <property type="project" value="InterPro"/>
</dbReference>
<feature type="compositionally biased region" description="Polar residues" evidence="3">
    <location>
        <begin position="1219"/>
        <end position="1231"/>
    </location>
</feature>
<evidence type="ECO:0000256" key="2">
    <source>
        <dbReference type="SAM" id="Coils"/>
    </source>
</evidence>
<feature type="compositionally biased region" description="Basic and acidic residues" evidence="3">
    <location>
        <begin position="1063"/>
        <end position="1075"/>
    </location>
</feature>
<dbReference type="EMBL" id="SEKV01000492">
    <property type="protein sequence ID" value="TFY56577.1"/>
    <property type="molecule type" value="Genomic_DNA"/>
</dbReference>
<feature type="compositionally biased region" description="Polar residues" evidence="3">
    <location>
        <begin position="1"/>
        <end position="12"/>
    </location>
</feature>
<evidence type="ECO:0000259" key="4">
    <source>
        <dbReference type="PROSITE" id="PS51232"/>
    </source>
</evidence>
<dbReference type="SMART" id="SM01139">
    <property type="entry name" value="Drf_FH3"/>
    <property type="match status" value="1"/>
</dbReference>
<feature type="region of interest" description="Disordered" evidence="3">
    <location>
        <begin position="1732"/>
        <end position="1754"/>
    </location>
</feature>
<accession>A0A4Y9Y4R4</accession>
<organism evidence="5 6">
    <name type="scientific">Rhodofomes roseus</name>
    <dbReference type="NCBI Taxonomy" id="34475"/>
    <lineage>
        <taxon>Eukaryota</taxon>
        <taxon>Fungi</taxon>
        <taxon>Dikarya</taxon>
        <taxon>Basidiomycota</taxon>
        <taxon>Agaricomycotina</taxon>
        <taxon>Agaricomycetes</taxon>
        <taxon>Polyporales</taxon>
        <taxon>Rhodofomes</taxon>
    </lineage>
</organism>
<evidence type="ECO:0000313" key="5">
    <source>
        <dbReference type="EMBL" id="TFY56577.1"/>
    </source>
</evidence>
<feature type="region of interest" description="Disordered" evidence="3">
    <location>
        <begin position="395"/>
        <end position="420"/>
    </location>
</feature>
<dbReference type="Pfam" id="PF06367">
    <property type="entry name" value="Drf_FH3"/>
    <property type="match status" value="1"/>
</dbReference>
<feature type="region of interest" description="Disordered" evidence="3">
    <location>
        <begin position="1050"/>
        <end position="1096"/>
    </location>
</feature>
<dbReference type="GO" id="GO:0005634">
    <property type="term" value="C:nucleus"/>
    <property type="evidence" value="ECO:0007669"/>
    <property type="project" value="TreeGrafter"/>
</dbReference>
<evidence type="ECO:0000256" key="1">
    <source>
        <dbReference type="ARBA" id="ARBA00010098"/>
    </source>
</evidence>
<keyword evidence="2" id="KW-0175">Coiled coil</keyword>
<dbReference type="InterPro" id="IPR016024">
    <property type="entry name" value="ARM-type_fold"/>
</dbReference>
<feature type="compositionally biased region" description="Basic and acidic residues" evidence="3">
    <location>
        <begin position="38"/>
        <end position="48"/>
    </location>
</feature>
<feature type="region of interest" description="Disordered" evidence="3">
    <location>
        <begin position="1193"/>
        <end position="1231"/>
    </location>
</feature>
<dbReference type="Pfam" id="PF05327">
    <property type="entry name" value="RRN3"/>
    <property type="match status" value="1"/>
</dbReference>
<dbReference type="InterPro" id="IPR014768">
    <property type="entry name" value="GBD/FH3_dom"/>
</dbReference>
<evidence type="ECO:0000313" key="6">
    <source>
        <dbReference type="Proteomes" id="UP000298390"/>
    </source>
</evidence>
<dbReference type="GO" id="GO:0006361">
    <property type="term" value="P:transcription initiation at RNA polymerase I promoter"/>
    <property type="evidence" value="ECO:0007669"/>
    <property type="project" value="InterPro"/>
</dbReference>
<dbReference type="GO" id="GO:0001042">
    <property type="term" value="F:RNA polymerase I core binding"/>
    <property type="evidence" value="ECO:0007669"/>
    <property type="project" value="TreeGrafter"/>
</dbReference>
<protein>
    <recommendedName>
        <fullName evidence="4">GBD/FH3 domain-containing protein</fullName>
    </recommendedName>
</protein>
<dbReference type="GO" id="GO:0003779">
    <property type="term" value="F:actin binding"/>
    <property type="evidence" value="ECO:0007669"/>
    <property type="project" value="InterPro"/>
</dbReference>
<feature type="compositionally biased region" description="Polar residues" evidence="3">
    <location>
        <begin position="397"/>
        <end position="412"/>
    </location>
</feature>
<feature type="compositionally biased region" description="Low complexity" evidence="3">
    <location>
        <begin position="49"/>
        <end position="58"/>
    </location>
</feature>
<dbReference type="PROSITE" id="PS51232">
    <property type="entry name" value="GBD_FH3"/>
    <property type="match status" value="1"/>
</dbReference>
<dbReference type="Pfam" id="PF06371">
    <property type="entry name" value="Drf_GBD"/>
    <property type="match status" value="1"/>
</dbReference>
<feature type="compositionally biased region" description="Low complexity" evidence="3">
    <location>
        <begin position="1017"/>
        <end position="1027"/>
    </location>
</feature>
<feature type="compositionally biased region" description="Acidic residues" evidence="3">
    <location>
        <begin position="325"/>
        <end position="340"/>
    </location>
</feature>
<dbReference type="PANTHER" id="PTHR12790">
    <property type="entry name" value="TRANSCRIPTION INITIATION FACTOR IA RRN3"/>
    <property type="match status" value="1"/>
</dbReference>
<feature type="region of interest" description="Disordered" evidence="3">
    <location>
        <begin position="1"/>
        <end position="65"/>
    </location>
</feature>
<evidence type="ECO:0000256" key="3">
    <source>
        <dbReference type="SAM" id="MobiDB-lite"/>
    </source>
</evidence>
<dbReference type="PANTHER" id="PTHR12790:SF0">
    <property type="entry name" value="RNA POLYMERASE I-SPECIFIC TRANSCRIPTION INITIATION FACTOR RRN3-RELATED"/>
    <property type="match status" value="1"/>
</dbReference>